<dbReference type="InterPro" id="IPR002060">
    <property type="entry name" value="Squ/phyt_synthse"/>
</dbReference>
<dbReference type="Pfam" id="PF00494">
    <property type="entry name" value="SQS_PSY"/>
    <property type="match status" value="1"/>
</dbReference>
<dbReference type="AlphaFoldDB" id="A0A0D1MRM9"/>
<dbReference type="InterPro" id="IPR008949">
    <property type="entry name" value="Isoprenoid_synthase_dom_sf"/>
</dbReference>
<dbReference type="Proteomes" id="UP000033203">
    <property type="component" value="Unassembled WGS sequence"/>
</dbReference>
<sequence length="218" mass="23266">MADSSAAPPPDRELMLAAAPQTARDALRTLFDLDDRLAGIVRTTREPMVGQMRLVWWHDALERLDTTPAPAEPLLQDVTRLLLPRGVSGAELAAMTDGWEELVVTDPLNDQALARHAESRGGTLFALAGRLLGAEPVALPIAGQGWAYADLARHLTVAALADHASAQARATLSQAFTATWPAPARAVGVLALLASLDLEGGTPLAKAWRVARFRFTGR</sequence>
<dbReference type="SUPFAM" id="SSF48576">
    <property type="entry name" value="Terpenoid synthases"/>
    <property type="match status" value="1"/>
</dbReference>
<gene>
    <name evidence="1" type="ORF">SR41_01965</name>
</gene>
<organism evidence="1 2">
    <name type="scientific">Sphingomonas melonis</name>
    <dbReference type="NCBI Taxonomy" id="152682"/>
    <lineage>
        <taxon>Bacteria</taxon>
        <taxon>Pseudomonadati</taxon>
        <taxon>Pseudomonadota</taxon>
        <taxon>Alphaproteobacteria</taxon>
        <taxon>Sphingomonadales</taxon>
        <taxon>Sphingomonadaceae</taxon>
        <taxon>Sphingomonas</taxon>
    </lineage>
</organism>
<dbReference type="EMBL" id="JXTP01000009">
    <property type="protein sequence ID" value="KIU30006.1"/>
    <property type="molecule type" value="Genomic_DNA"/>
</dbReference>
<protein>
    <recommendedName>
        <fullName evidence="3">Phytoene synthase</fullName>
    </recommendedName>
</protein>
<reference evidence="1 2" key="1">
    <citation type="submission" date="2015-01" db="EMBL/GenBank/DDBJ databases">
        <title>Genome of Sphingomonas taxi strain 30a.</title>
        <authorList>
            <person name="Eevers N."/>
            <person name="Van Hamme J."/>
            <person name="Bottos E."/>
            <person name="Weyens N."/>
            <person name="Vangronsveld J."/>
        </authorList>
    </citation>
    <scope>NUCLEOTIDE SEQUENCE [LARGE SCALE GENOMIC DNA]</scope>
    <source>
        <strain evidence="1 2">30a</strain>
    </source>
</reference>
<accession>A0A0D1MRM9</accession>
<evidence type="ECO:0008006" key="3">
    <source>
        <dbReference type="Google" id="ProtNLM"/>
    </source>
</evidence>
<name>A0A0D1MRM9_9SPHN</name>
<evidence type="ECO:0000313" key="1">
    <source>
        <dbReference type="EMBL" id="KIU30006.1"/>
    </source>
</evidence>
<comment type="caution">
    <text evidence="1">The sequence shown here is derived from an EMBL/GenBank/DDBJ whole genome shotgun (WGS) entry which is preliminary data.</text>
</comment>
<evidence type="ECO:0000313" key="2">
    <source>
        <dbReference type="Proteomes" id="UP000033203"/>
    </source>
</evidence>
<dbReference type="PATRIC" id="fig|1549858.7.peg.981"/>
<proteinExistence type="predicted"/>